<feature type="compositionally biased region" description="Polar residues" evidence="4">
    <location>
        <begin position="211"/>
        <end position="227"/>
    </location>
</feature>
<keyword evidence="1" id="KW-0418">Kinase</keyword>
<dbReference type="PANTHER" id="PTHR47989:SF36">
    <property type="entry name" value="PROTEIN KINASE DOMAIN-CONTAINING PROTEIN"/>
    <property type="match status" value="1"/>
</dbReference>
<keyword evidence="6" id="KW-1185">Reference proteome</keyword>
<feature type="region of interest" description="Disordered" evidence="4">
    <location>
        <begin position="210"/>
        <end position="240"/>
    </location>
</feature>
<dbReference type="SUPFAM" id="SSF56112">
    <property type="entry name" value="Protein kinase-like (PK-like)"/>
    <property type="match status" value="1"/>
</dbReference>
<name>A0ABQ7U161_SOLTU</name>
<accession>A0ABQ7U161</accession>
<sequence>MKIGSLTTVTGEQELIRDWTRKQTLDSMSSLQSLLISASQGSLAAQYDSLHFASSSLIFSWQMSKITSFNCKIIPVCAKLYIVATSNFSLVNLFGEGTRVFVYRADIPHGKEEQFMEVMQIASTLKHPIISLVSYSAGHGNHFLVYEYIRNVTLDDALNHVVCMPLTWSLRIHIARALNSKPEGEQSVVEWASSKLHDSESLLEMADPTIRRTSSIGVPSSSEGTISQGRKRQRRRRGRG</sequence>
<dbReference type="PANTHER" id="PTHR47989">
    <property type="entry name" value="OS01G0750732 PROTEIN"/>
    <property type="match status" value="1"/>
</dbReference>
<evidence type="ECO:0000256" key="3">
    <source>
        <dbReference type="ARBA" id="ARBA00022840"/>
    </source>
</evidence>
<keyword evidence="1" id="KW-0723">Serine/threonine-protein kinase</keyword>
<keyword evidence="1" id="KW-0808">Transferase</keyword>
<evidence type="ECO:0000256" key="1">
    <source>
        <dbReference type="ARBA" id="ARBA00022527"/>
    </source>
</evidence>
<dbReference type="Proteomes" id="UP000826656">
    <property type="component" value="Unassembled WGS sequence"/>
</dbReference>
<evidence type="ECO:0000313" key="6">
    <source>
        <dbReference type="Proteomes" id="UP000826656"/>
    </source>
</evidence>
<reference evidence="5 6" key="1">
    <citation type="journal article" date="2021" name="bioRxiv">
        <title>Chromosome-scale and haplotype-resolved genome assembly of a tetraploid potato cultivar.</title>
        <authorList>
            <person name="Sun H."/>
            <person name="Jiao W.-B."/>
            <person name="Krause K."/>
            <person name="Campoy J.A."/>
            <person name="Goel M."/>
            <person name="Folz-Donahue K."/>
            <person name="Kukat C."/>
            <person name="Huettel B."/>
            <person name="Schneeberger K."/>
        </authorList>
    </citation>
    <scope>NUCLEOTIDE SEQUENCE [LARGE SCALE GENOMIC DNA]</scope>
    <source>
        <strain evidence="5">SolTubOtavaFocal</strain>
        <tissue evidence="5">Leaves</tissue>
    </source>
</reference>
<protein>
    <submittedName>
        <fullName evidence="5">Uncharacterized protein</fullName>
    </submittedName>
</protein>
<proteinExistence type="predicted"/>
<keyword evidence="3" id="KW-0067">ATP-binding</keyword>
<dbReference type="InterPro" id="IPR011009">
    <property type="entry name" value="Kinase-like_dom_sf"/>
</dbReference>
<dbReference type="EMBL" id="JAIVGD010000026">
    <property type="protein sequence ID" value="KAH0740309.1"/>
    <property type="molecule type" value="Genomic_DNA"/>
</dbReference>
<evidence type="ECO:0000256" key="4">
    <source>
        <dbReference type="SAM" id="MobiDB-lite"/>
    </source>
</evidence>
<organism evidence="5 6">
    <name type="scientific">Solanum tuberosum</name>
    <name type="common">Potato</name>
    <dbReference type="NCBI Taxonomy" id="4113"/>
    <lineage>
        <taxon>Eukaryota</taxon>
        <taxon>Viridiplantae</taxon>
        <taxon>Streptophyta</taxon>
        <taxon>Embryophyta</taxon>
        <taxon>Tracheophyta</taxon>
        <taxon>Spermatophyta</taxon>
        <taxon>Magnoliopsida</taxon>
        <taxon>eudicotyledons</taxon>
        <taxon>Gunneridae</taxon>
        <taxon>Pentapetalae</taxon>
        <taxon>asterids</taxon>
        <taxon>lamiids</taxon>
        <taxon>Solanales</taxon>
        <taxon>Solanaceae</taxon>
        <taxon>Solanoideae</taxon>
        <taxon>Solaneae</taxon>
        <taxon>Solanum</taxon>
    </lineage>
</organism>
<evidence type="ECO:0000256" key="2">
    <source>
        <dbReference type="ARBA" id="ARBA00022741"/>
    </source>
</evidence>
<feature type="compositionally biased region" description="Basic residues" evidence="4">
    <location>
        <begin position="229"/>
        <end position="240"/>
    </location>
</feature>
<gene>
    <name evidence="5" type="ORF">KY290_033352</name>
</gene>
<keyword evidence="2" id="KW-0547">Nucleotide-binding</keyword>
<evidence type="ECO:0000313" key="5">
    <source>
        <dbReference type="EMBL" id="KAH0740309.1"/>
    </source>
</evidence>
<comment type="caution">
    <text evidence="5">The sequence shown here is derived from an EMBL/GenBank/DDBJ whole genome shotgun (WGS) entry which is preliminary data.</text>
</comment>
<dbReference type="Gene3D" id="1.10.510.10">
    <property type="entry name" value="Transferase(Phosphotransferase) domain 1"/>
    <property type="match status" value="1"/>
</dbReference>